<protein>
    <submittedName>
        <fullName evidence="1">Xyloglucan endotransglucosylase/hydrolase</fullName>
    </submittedName>
</protein>
<evidence type="ECO:0000313" key="2">
    <source>
        <dbReference type="Proteomes" id="UP001164539"/>
    </source>
</evidence>
<organism evidence="1 2">
    <name type="scientific">Melia azedarach</name>
    <name type="common">Chinaberry tree</name>
    <dbReference type="NCBI Taxonomy" id="155640"/>
    <lineage>
        <taxon>Eukaryota</taxon>
        <taxon>Viridiplantae</taxon>
        <taxon>Streptophyta</taxon>
        <taxon>Embryophyta</taxon>
        <taxon>Tracheophyta</taxon>
        <taxon>Spermatophyta</taxon>
        <taxon>Magnoliopsida</taxon>
        <taxon>eudicotyledons</taxon>
        <taxon>Gunneridae</taxon>
        <taxon>Pentapetalae</taxon>
        <taxon>rosids</taxon>
        <taxon>malvids</taxon>
        <taxon>Sapindales</taxon>
        <taxon>Meliaceae</taxon>
        <taxon>Melia</taxon>
    </lineage>
</organism>
<comment type="caution">
    <text evidence="1">The sequence shown here is derived from an EMBL/GenBank/DDBJ whole genome shotgun (WGS) entry which is preliminary data.</text>
</comment>
<evidence type="ECO:0000313" key="1">
    <source>
        <dbReference type="EMBL" id="KAJ4711128.1"/>
    </source>
</evidence>
<proteinExistence type="predicted"/>
<keyword evidence="2" id="KW-1185">Reference proteome</keyword>
<reference evidence="1 2" key="1">
    <citation type="journal article" date="2023" name="Science">
        <title>Complex scaffold remodeling in plant triterpene biosynthesis.</title>
        <authorList>
            <person name="De La Pena R."/>
            <person name="Hodgson H."/>
            <person name="Liu J.C."/>
            <person name="Stephenson M.J."/>
            <person name="Martin A.C."/>
            <person name="Owen C."/>
            <person name="Harkess A."/>
            <person name="Leebens-Mack J."/>
            <person name="Jimenez L.E."/>
            <person name="Osbourn A."/>
            <person name="Sattely E.S."/>
        </authorList>
    </citation>
    <scope>NUCLEOTIDE SEQUENCE [LARGE SCALE GENOMIC DNA]</scope>
    <source>
        <strain evidence="2">cv. JPN11</strain>
        <tissue evidence="1">Leaf</tissue>
    </source>
</reference>
<accession>A0ACC1XJN9</accession>
<dbReference type="EMBL" id="CM051402">
    <property type="protein sequence ID" value="KAJ4711128.1"/>
    <property type="molecule type" value="Genomic_DNA"/>
</dbReference>
<dbReference type="Proteomes" id="UP001164539">
    <property type="component" value="Chromosome 9"/>
</dbReference>
<name>A0ACC1XJN9_MELAZ</name>
<sequence length="315" mass="34915">MARLLENLLLAVGLLFLCMTTEVSSHSRQYTPPAVARLTDLFGHVSINQGFSTFFGGSNIKLINNGSMATIALDKTSGSGLVSQNKYHYGFFSAAIKLPSGLSPGVVLAFYLSNADSYPHNHDEIDIELLGHDKRNDWVLQTNIYANGSVSTGREEKFYFWFDPTAQHHYYSIIWNSHHTVFLVDNIPVREFPNTGAFSSAYPSKPMSVYVTIWDGSEWATHGGKYPVNYKYAPFVVSLAEMEIAGGCSPSNSTRQVSSSCSKGSTTSLDPVGGQQFTALSKQQVTALDWARQKLMFYSYCKDTSRFKVMPPECK</sequence>
<gene>
    <name evidence="1" type="ORF">OWV82_017200</name>
</gene>